<gene>
    <name evidence="2" type="ORF">M0R45_026427</name>
</gene>
<comment type="caution">
    <text evidence="2">The sequence shown here is derived from an EMBL/GenBank/DDBJ whole genome shotgun (WGS) entry which is preliminary data.</text>
</comment>
<protein>
    <submittedName>
        <fullName evidence="2">Uncharacterized protein</fullName>
    </submittedName>
</protein>
<sequence length="127" mass="14328">MRVRAGAAGLFGVGDNTAELEAPALRWKRLGCSVMQVRWLLDWVFNFLVLAGFGSVVMVMVKVWVLPWLGGSRCGPGQFDLGMRMHGLRDGSCKCLKKERRLQQRRSQRYGLLGALNDSNHGDLRHW</sequence>
<dbReference type="AlphaFoldDB" id="A0AAW1X141"/>
<name>A0AAW1X141_RUBAR</name>
<evidence type="ECO:0000256" key="1">
    <source>
        <dbReference type="SAM" id="Phobius"/>
    </source>
</evidence>
<keyword evidence="1" id="KW-0472">Membrane</keyword>
<proteinExistence type="predicted"/>
<keyword evidence="1" id="KW-1133">Transmembrane helix</keyword>
<keyword evidence="3" id="KW-1185">Reference proteome</keyword>
<reference evidence="2 3" key="1">
    <citation type="journal article" date="2023" name="G3 (Bethesda)">
        <title>A chromosome-length genome assembly and annotation of blackberry (Rubus argutus, cv. 'Hillquist').</title>
        <authorList>
            <person name="Bruna T."/>
            <person name="Aryal R."/>
            <person name="Dudchenko O."/>
            <person name="Sargent D.J."/>
            <person name="Mead D."/>
            <person name="Buti M."/>
            <person name="Cavallini A."/>
            <person name="Hytonen T."/>
            <person name="Andres J."/>
            <person name="Pham M."/>
            <person name="Weisz D."/>
            <person name="Mascagni F."/>
            <person name="Usai G."/>
            <person name="Natali L."/>
            <person name="Bassil N."/>
            <person name="Fernandez G.E."/>
            <person name="Lomsadze A."/>
            <person name="Armour M."/>
            <person name="Olukolu B."/>
            <person name="Poorten T."/>
            <person name="Britton C."/>
            <person name="Davik J."/>
            <person name="Ashrafi H."/>
            <person name="Aiden E.L."/>
            <person name="Borodovsky M."/>
            <person name="Worthington M."/>
        </authorList>
    </citation>
    <scope>NUCLEOTIDE SEQUENCE [LARGE SCALE GENOMIC DNA]</scope>
    <source>
        <strain evidence="2">PI 553951</strain>
    </source>
</reference>
<evidence type="ECO:0000313" key="2">
    <source>
        <dbReference type="EMBL" id="KAK9929325.1"/>
    </source>
</evidence>
<accession>A0AAW1X141</accession>
<organism evidence="2 3">
    <name type="scientific">Rubus argutus</name>
    <name type="common">Southern blackberry</name>
    <dbReference type="NCBI Taxonomy" id="59490"/>
    <lineage>
        <taxon>Eukaryota</taxon>
        <taxon>Viridiplantae</taxon>
        <taxon>Streptophyta</taxon>
        <taxon>Embryophyta</taxon>
        <taxon>Tracheophyta</taxon>
        <taxon>Spermatophyta</taxon>
        <taxon>Magnoliopsida</taxon>
        <taxon>eudicotyledons</taxon>
        <taxon>Gunneridae</taxon>
        <taxon>Pentapetalae</taxon>
        <taxon>rosids</taxon>
        <taxon>fabids</taxon>
        <taxon>Rosales</taxon>
        <taxon>Rosaceae</taxon>
        <taxon>Rosoideae</taxon>
        <taxon>Rosoideae incertae sedis</taxon>
        <taxon>Rubus</taxon>
    </lineage>
</organism>
<feature type="transmembrane region" description="Helical" evidence="1">
    <location>
        <begin position="43"/>
        <end position="65"/>
    </location>
</feature>
<dbReference type="EMBL" id="JBEDUW010000005">
    <property type="protein sequence ID" value="KAK9929325.1"/>
    <property type="molecule type" value="Genomic_DNA"/>
</dbReference>
<evidence type="ECO:0000313" key="3">
    <source>
        <dbReference type="Proteomes" id="UP001457282"/>
    </source>
</evidence>
<dbReference type="Proteomes" id="UP001457282">
    <property type="component" value="Unassembled WGS sequence"/>
</dbReference>
<keyword evidence="1" id="KW-0812">Transmembrane</keyword>